<dbReference type="Gene3D" id="1.20.1250.20">
    <property type="entry name" value="MFS general substrate transporter like domains"/>
    <property type="match status" value="1"/>
</dbReference>
<dbReference type="InterPro" id="IPR003663">
    <property type="entry name" value="Sugar/inositol_transpt"/>
</dbReference>
<dbReference type="EMBL" id="JAHFXF010000179">
    <property type="protein sequence ID" value="KAG9693868.1"/>
    <property type="molecule type" value="Genomic_DNA"/>
</dbReference>
<keyword evidence="4 7" id="KW-0812">Transmembrane</keyword>
<evidence type="ECO:0000256" key="7">
    <source>
        <dbReference type="SAM" id="Phobius"/>
    </source>
</evidence>
<dbReference type="PRINTS" id="PR00171">
    <property type="entry name" value="SUGRTRNSPORT"/>
</dbReference>
<evidence type="ECO:0000259" key="8">
    <source>
        <dbReference type="PROSITE" id="PS50850"/>
    </source>
</evidence>
<feature type="transmembrane region" description="Helical" evidence="7">
    <location>
        <begin position="281"/>
        <end position="298"/>
    </location>
</feature>
<dbReference type="AlphaFoldDB" id="A0A9P8EMN8"/>
<name>A0A9P8EMN8_AURME</name>
<keyword evidence="3" id="KW-0813">Transport</keyword>
<gene>
    <name evidence="9" type="ORF">KCU76_g5661</name>
</gene>
<feature type="non-terminal residue" evidence="9">
    <location>
        <position position="688"/>
    </location>
</feature>
<dbReference type="GO" id="GO:0005351">
    <property type="term" value="F:carbohydrate:proton symporter activity"/>
    <property type="evidence" value="ECO:0007669"/>
    <property type="project" value="TreeGrafter"/>
</dbReference>
<dbReference type="Gene3D" id="3.40.50.720">
    <property type="entry name" value="NAD(P)-binding Rossmann-like Domain"/>
    <property type="match status" value="1"/>
</dbReference>
<feature type="transmembrane region" description="Helical" evidence="7">
    <location>
        <begin position="310"/>
        <end position="330"/>
    </location>
</feature>
<comment type="caution">
    <text evidence="9">The sequence shown here is derived from an EMBL/GenBank/DDBJ whole genome shotgun (WGS) entry which is preliminary data.</text>
</comment>
<dbReference type="NCBIfam" id="TIGR00879">
    <property type="entry name" value="SP"/>
    <property type="match status" value="1"/>
</dbReference>
<proteinExistence type="inferred from homology"/>
<dbReference type="Proteomes" id="UP000779574">
    <property type="component" value="Unassembled WGS sequence"/>
</dbReference>
<protein>
    <submittedName>
        <fullName evidence="9">General substrate transporter</fullName>
    </submittedName>
</protein>
<comment type="subcellular location">
    <subcellularLocation>
        <location evidence="1">Membrane</location>
        <topology evidence="1">Multi-pass membrane protein</topology>
    </subcellularLocation>
</comment>
<accession>A0A9P8EMN8</accession>
<keyword evidence="6 7" id="KW-0472">Membrane</keyword>
<dbReference type="InterPro" id="IPR050360">
    <property type="entry name" value="MFS_Sugar_Transporters"/>
</dbReference>
<evidence type="ECO:0000313" key="10">
    <source>
        <dbReference type="Proteomes" id="UP000779574"/>
    </source>
</evidence>
<feature type="transmembrane region" description="Helical" evidence="7">
    <location>
        <begin position="377"/>
        <end position="400"/>
    </location>
</feature>
<reference evidence="9" key="1">
    <citation type="journal article" date="2021" name="J Fungi (Basel)">
        <title>Virulence traits and population genomics of the black yeast Aureobasidium melanogenum.</title>
        <authorList>
            <person name="Cernosa A."/>
            <person name="Sun X."/>
            <person name="Gostincar C."/>
            <person name="Fang C."/>
            <person name="Gunde-Cimerman N."/>
            <person name="Song Z."/>
        </authorList>
    </citation>
    <scope>NUCLEOTIDE SEQUENCE</scope>
    <source>
        <strain evidence="9">EXF-9911</strain>
    </source>
</reference>
<evidence type="ECO:0000256" key="6">
    <source>
        <dbReference type="ARBA" id="ARBA00023136"/>
    </source>
</evidence>
<dbReference type="InterPro" id="IPR036291">
    <property type="entry name" value="NAD(P)-bd_dom_sf"/>
</dbReference>
<dbReference type="OrthoDB" id="6612291at2759"/>
<evidence type="ECO:0000313" key="9">
    <source>
        <dbReference type="EMBL" id="KAG9693868.1"/>
    </source>
</evidence>
<dbReference type="InterPro" id="IPR020846">
    <property type="entry name" value="MFS_dom"/>
</dbReference>
<feature type="transmembrane region" description="Helical" evidence="7">
    <location>
        <begin position="412"/>
        <end position="430"/>
    </location>
</feature>
<feature type="transmembrane region" description="Helical" evidence="7">
    <location>
        <begin position="12"/>
        <end position="31"/>
    </location>
</feature>
<dbReference type="SUPFAM" id="SSF51735">
    <property type="entry name" value="NAD(P)-binding Rossmann-fold domains"/>
    <property type="match status" value="1"/>
</dbReference>
<feature type="transmembrane region" description="Helical" evidence="7">
    <location>
        <begin position="131"/>
        <end position="151"/>
    </location>
</feature>
<keyword evidence="5 7" id="KW-1133">Transmembrane helix</keyword>
<dbReference type="PANTHER" id="PTHR48022:SF77">
    <property type="entry name" value="MAJOR FACILITATOR SUPERFAMILY (MFS) PROFILE DOMAIN-CONTAINING PROTEIN"/>
    <property type="match status" value="1"/>
</dbReference>
<feature type="transmembrane region" description="Helical" evidence="7">
    <location>
        <begin position="163"/>
        <end position="183"/>
    </location>
</feature>
<dbReference type="Pfam" id="PF00083">
    <property type="entry name" value="Sugar_tr"/>
    <property type="match status" value="1"/>
</dbReference>
<comment type="similarity">
    <text evidence="2">Belongs to the major facilitator superfamily. Sugar transporter (TC 2.A.1.1) family.</text>
</comment>
<dbReference type="GO" id="GO:0016020">
    <property type="term" value="C:membrane"/>
    <property type="evidence" value="ECO:0007669"/>
    <property type="project" value="UniProtKB-SubCell"/>
</dbReference>
<sequence>MSPSVFQQAVESRRALAVCLFVTVAAFQFGYDSSYYSGILAMQPFLKIFGHLDPVKGVYVLSAERQSLTTSIINAGDAAAIIGTLIQVLAPNVGALIAGRLILGYAVGLISCLVPVYIADCAPARFRGALVSMYQYCLGLGLLLGVIVDYCTKDRTDTASFKIPIAVQFVFPVVLVPGLLLFVPESPRWLVHTNNIDKAKRSIMRLTGKSAERAEEDVTQLRLLQPMSNESSWRGIFTWGPEGRKAYLGCALQALQQATGINFITGYGIVFFFQIGIDNPFLIQMGLYLVAMPAVWMSQYAIEKFGRRPILIISALLTFAVLIIMGGAGLTKHKSTPLEQTIVAMVYIFLVVFNLGWGPTVWVVTSEIATGPNRSKLFALSTGSNWFFNWVVSFSFPYLFNADAAGMGAKIGFLYGALTLCAVVWVYFLLPETSGLSLEQIQMAFEAGASPRSFKESALILAASAEEELRDLPNDKEVAINYVETGTCDSDLSQSRNFTSTRLHVFIANAGIMATPAGLTHHSSEFQSGTNYHGHALPVQLLRASLLHTAQQGHESRIIVVSSFGHTLAPPSCIDFENLRNANASVSIHPGLMRTRLSSGVEASSMTPVPKLMRWTPVYQSAKRSAYIVLWAATGPQDQVQNGIYYEPVGSVPEKVFKGLGQSELIHDESLAERLWEWSEKELSDVIQ</sequence>
<evidence type="ECO:0000256" key="2">
    <source>
        <dbReference type="ARBA" id="ARBA00010992"/>
    </source>
</evidence>
<dbReference type="PANTHER" id="PTHR48022">
    <property type="entry name" value="PLASTIDIC GLUCOSE TRANSPORTER 4"/>
    <property type="match status" value="1"/>
</dbReference>
<organism evidence="9 10">
    <name type="scientific">Aureobasidium melanogenum</name>
    <name type="common">Aureobasidium pullulans var. melanogenum</name>
    <dbReference type="NCBI Taxonomy" id="46634"/>
    <lineage>
        <taxon>Eukaryota</taxon>
        <taxon>Fungi</taxon>
        <taxon>Dikarya</taxon>
        <taxon>Ascomycota</taxon>
        <taxon>Pezizomycotina</taxon>
        <taxon>Dothideomycetes</taxon>
        <taxon>Dothideomycetidae</taxon>
        <taxon>Dothideales</taxon>
        <taxon>Saccotheciaceae</taxon>
        <taxon>Aureobasidium</taxon>
    </lineage>
</organism>
<reference evidence="9" key="2">
    <citation type="submission" date="2021-08" db="EMBL/GenBank/DDBJ databases">
        <authorList>
            <person name="Gostincar C."/>
            <person name="Sun X."/>
            <person name="Song Z."/>
            <person name="Gunde-Cimerman N."/>
        </authorList>
    </citation>
    <scope>NUCLEOTIDE SEQUENCE</scope>
    <source>
        <strain evidence="9">EXF-9911</strain>
    </source>
</reference>
<feature type="transmembrane region" description="Helical" evidence="7">
    <location>
        <begin position="342"/>
        <end position="365"/>
    </location>
</feature>
<feature type="domain" description="Major facilitator superfamily (MFS) profile" evidence="8">
    <location>
        <begin position="1"/>
        <end position="434"/>
    </location>
</feature>
<dbReference type="InterPro" id="IPR005828">
    <property type="entry name" value="MFS_sugar_transport-like"/>
</dbReference>
<dbReference type="InterPro" id="IPR036259">
    <property type="entry name" value="MFS_trans_sf"/>
</dbReference>
<evidence type="ECO:0000256" key="3">
    <source>
        <dbReference type="ARBA" id="ARBA00022448"/>
    </source>
</evidence>
<evidence type="ECO:0000256" key="1">
    <source>
        <dbReference type="ARBA" id="ARBA00004141"/>
    </source>
</evidence>
<evidence type="ECO:0000256" key="4">
    <source>
        <dbReference type="ARBA" id="ARBA00022692"/>
    </source>
</evidence>
<feature type="transmembrane region" description="Helical" evidence="7">
    <location>
        <begin position="102"/>
        <end position="119"/>
    </location>
</feature>
<evidence type="ECO:0000256" key="5">
    <source>
        <dbReference type="ARBA" id="ARBA00022989"/>
    </source>
</evidence>
<dbReference type="SUPFAM" id="SSF103473">
    <property type="entry name" value="MFS general substrate transporter"/>
    <property type="match status" value="1"/>
</dbReference>
<dbReference type="PROSITE" id="PS50850">
    <property type="entry name" value="MFS"/>
    <property type="match status" value="1"/>
</dbReference>